<feature type="compositionally biased region" description="Low complexity" evidence="1">
    <location>
        <begin position="124"/>
        <end position="140"/>
    </location>
</feature>
<feature type="compositionally biased region" description="Polar residues" evidence="1">
    <location>
        <begin position="165"/>
        <end position="188"/>
    </location>
</feature>
<organism evidence="3 4">
    <name type="scientific">Dispira parvispora</name>
    <dbReference type="NCBI Taxonomy" id="1520584"/>
    <lineage>
        <taxon>Eukaryota</taxon>
        <taxon>Fungi</taxon>
        <taxon>Fungi incertae sedis</taxon>
        <taxon>Zoopagomycota</taxon>
        <taxon>Kickxellomycotina</taxon>
        <taxon>Dimargaritomycetes</taxon>
        <taxon>Dimargaritales</taxon>
        <taxon>Dimargaritaceae</taxon>
        <taxon>Dispira</taxon>
    </lineage>
</organism>
<keyword evidence="4" id="KW-1185">Reference proteome</keyword>
<dbReference type="SUPFAM" id="SSF49879">
    <property type="entry name" value="SMAD/FHA domain"/>
    <property type="match status" value="1"/>
</dbReference>
<accession>A0A9W8AWA4</accession>
<feature type="region of interest" description="Disordered" evidence="1">
    <location>
        <begin position="659"/>
        <end position="697"/>
    </location>
</feature>
<feature type="compositionally biased region" description="Low complexity" evidence="1">
    <location>
        <begin position="348"/>
        <end position="365"/>
    </location>
</feature>
<gene>
    <name evidence="3" type="ORF">IWQ62_002164</name>
</gene>
<feature type="compositionally biased region" description="Polar residues" evidence="1">
    <location>
        <begin position="438"/>
        <end position="454"/>
    </location>
</feature>
<feature type="region of interest" description="Disordered" evidence="1">
    <location>
        <begin position="159"/>
        <end position="235"/>
    </location>
</feature>
<evidence type="ECO:0000259" key="2">
    <source>
        <dbReference type="PROSITE" id="PS50006"/>
    </source>
</evidence>
<comment type="caution">
    <text evidence="3">The sequence shown here is derived from an EMBL/GenBank/DDBJ whole genome shotgun (WGS) entry which is preliminary data.</text>
</comment>
<evidence type="ECO:0000313" key="3">
    <source>
        <dbReference type="EMBL" id="KAJ1966926.1"/>
    </source>
</evidence>
<dbReference type="InterPro" id="IPR000253">
    <property type="entry name" value="FHA_dom"/>
</dbReference>
<dbReference type="InterPro" id="IPR008984">
    <property type="entry name" value="SMAD_FHA_dom_sf"/>
</dbReference>
<feature type="compositionally biased region" description="Polar residues" evidence="1">
    <location>
        <begin position="225"/>
        <end position="234"/>
    </location>
</feature>
<sequence>MDAPETQSRSSLRQHLATVLAHKPTQPFSTKLKQGEVTTLPTPGNSSPIHKPLALSSDLGYLDDTQDISIQSDSDSEHLPTSAETFTRWLQQHGNGEVANEFPRTPTTFSTGSAHNHTGFPEQPSYHSRPSPNSSFSLLSSSPVLHSEGMDVEEVSPLQLGVPSNGLNSSDTNTVDTMSTSPSRSVETPSIPLPTPSVQCTPQRVPGAERYNTSAVPGSSRELASENSNKNNHPSLMGDYTCPVIVGRGRRCTLDLTRQHREVSRVHATIRWIPVDKEQPSGGNSPTHVDIYRGRFVMDITGRNGVKIGQQLYPPGTTIPLLDGQILDFVGVPFKFCYPVCAAASNSANSPADQSLDKPVTTTLPSPKPLPKVAPVPTTTKSVDTVVTNKRRLSQTLTPETSGKSQPLQDSLPFVSHDTVVTHSDADEAPVQRKRDQTPSQVTTESAETLSLSPRAQPAKRLKREPSTSELTVPTIPPEEPKSEIIGHMTSSTVEPSTDRDHILATVKEESSSSETQSQELLPLVIESMVFSSKRSYTVTDILHLLGDHHPHALHCLQSGSDLDAAQANARHTIRGILESQPFFGQVVRRSKDASNQTVEDLWYYEPSKDTDPQRRENYGGLVRSARRCTLKDNQYYFKPIPKHKPLKKWVYVKEKELATKSSTTSTAITSDAVTPKKKSRSDSSQSLRETPRGRHS</sequence>
<dbReference type="PROSITE" id="PS50006">
    <property type="entry name" value="FHA_DOMAIN"/>
    <property type="match status" value="1"/>
</dbReference>
<evidence type="ECO:0000256" key="1">
    <source>
        <dbReference type="SAM" id="MobiDB-lite"/>
    </source>
</evidence>
<dbReference type="Proteomes" id="UP001150925">
    <property type="component" value="Unassembled WGS sequence"/>
</dbReference>
<feature type="compositionally biased region" description="Polar residues" evidence="1">
    <location>
        <begin position="105"/>
        <end position="116"/>
    </location>
</feature>
<dbReference type="Pfam" id="PF00498">
    <property type="entry name" value="FHA"/>
    <property type="match status" value="1"/>
</dbReference>
<dbReference type="Gene3D" id="2.60.200.20">
    <property type="match status" value="1"/>
</dbReference>
<dbReference type="EMBL" id="JANBPY010000425">
    <property type="protein sequence ID" value="KAJ1966926.1"/>
    <property type="molecule type" value="Genomic_DNA"/>
</dbReference>
<reference evidence="3" key="1">
    <citation type="submission" date="2022-07" db="EMBL/GenBank/DDBJ databases">
        <title>Phylogenomic reconstructions and comparative analyses of Kickxellomycotina fungi.</title>
        <authorList>
            <person name="Reynolds N.K."/>
            <person name="Stajich J.E."/>
            <person name="Barry K."/>
            <person name="Grigoriev I.V."/>
            <person name="Crous P."/>
            <person name="Smith M.E."/>
        </authorList>
    </citation>
    <scope>NUCLEOTIDE SEQUENCE</scope>
    <source>
        <strain evidence="3">RSA 1196</strain>
    </source>
</reference>
<name>A0A9W8AWA4_9FUNG</name>
<feature type="compositionally biased region" description="Polar residues" evidence="1">
    <location>
        <begin position="377"/>
        <end position="409"/>
    </location>
</feature>
<dbReference type="OrthoDB" id="5348546at2759"/>
<feature type="region of interest" description="Disordered" evidence="1">
    <location>
        <begin position="348"/>
        <end position="411"/>
    </location>
</feature>
<feature type="region of interest" description="Disordered" evidence="1">
    <location>
        <begin position="423"/>
        <end position="483"/>
    </location>
</feature>
<feature type="compositionally biased region" description="Basic and acidic residues" evidence="1">
    <location>
        <begin position="424"/>
        <end position="437"/>
    </location>
</feature>
<protein>
    <recommendedName>
        <fullName evidence="2">FHA domain-containing protein</fullName>
    </recommendedName>
</protein>
<feature type="domain" description="FHA" evidence="2">
    <location>
        <begin position="244"/>
        <end position="313"/>
    </location>
</feature>
<dbReference type="AlphaFoldDB" id="A0A9W8AWA4"/>
<evidence type="ECO:0000313" key="4">
    <source>
        <dbReference type="Proteomes" id="UP001150925"/>
    </source>
</evidence>
<feature type="compositionally biased region" description="Low complexity" evidence="1">
    <location>
        <begin position="660"/>
        <end position="674"/>
    </location>
</feature>
<proteinExistence type="predicted"/>
<feature type="region of interest" description="Disordered" evidence="1">
    <location>
        <begin position="98"/>
        <end position="140"/>
    </location>
</feature>